<organism evidence="17 18">
    <name type="scientific">Ovis aries</name>
    <name type="common">Sheep</name>
    <dbReference type="NCBI Taxonomy" id="9940"/>
    <lineage>
        <taxon>Eukaryota</taxon>
        <taxon>Metazoa</taxon>
        <taxon>Chordata</taxon>
        <taxon>Craniata</taxon>
        <taxon>Vertebrata</taxon>
        <taxon>Euteleostomi</taxon>
        <taxon>Mammalia</taxon>
        <taxon>Eutheria</taxon>
        <taxon>Laurasiatheria</taxon>
        <taxon>Artiodactyla</taxon>
        <taxon>Ruminantia</taxon>
        <taxon>Pecora</taxon>
        <taxon>Bovidae</taxon>
        <taxon>Caprinae</taxon>
        <taxon>Ovis</taxon>
    </lineage>
</organism>
<evidence type="ECO:0000313" key="17">
    <source>
        <dbReference type="EMBL" id="KAG5193470.1"/>
    </source>
</evidence>
<keyword evidence="9" id="KW-0862">Zinc</keyword>
<dbReference type="Gene3D" id="3.30.70.330">
    <property type="match status" value="1"/>
</dbReference>
<keyword evidence="7 12" id="KW-0863">Zinc-finger</keyword>
<sequence>MSYSRPPPNVGDLISLKVDNLTNRISHRTLRRIFEKYGPIGDVYMPRDRFTLESRGFAFVRFQDKRHAEEAMDALDGVMLDGRELRVQMARHGRLLDFHQGRSQETPPLNQARQSHSLVAAAGPSPGADRHLRPDLTSAVQSVHLSPVIVLHHPRDQVLLEVPSPPRRPDLPQQPRLGLDPEAFHQEESTALSHEIQIIFQLFIEMEISDSDDEEDRVSVRHSSQIDRLAREDDYYRFVTDLNEEDYIRMRDNNLLGPLGESTEEELQKRLQIMKENLRRNSDENTDRGDASGDVSSDDSPLDWLTTFRQTENVTSEQKENQSWREQTQISANSDEFRFSLEINLDLDDKNSNPENECIASAKLPRREDTEDSQRQVENPQSESLFTRPSTSEQDAMETLMEVPPTRSQRRAKCMSPISRRTRARTDSSPPSHSLWEIFQRMNEDIPSQTFKQPLISENDTFSRTGHEGTLRQQMPGHELQNKGLIETSRTRNAVPGECYSDTTCSSESLEVRETNSTTPFNLEVGRVPCPVHCRACSQRDRRVSSTQLTSDSPNNTTTSESEQEELKPMFSHSEEANESAYVNTIRNPVYRILNTSLSDTTSVPTQSTLWQTMRGFNNSSNLMDSGSNLEHSVSPPSENMERAESPNERNGPSGSSCRPSSASNASYDPDSNFTLISGSIPNYISSSHSTPMSTSSSSDEDSEISSQVFEDSEERSLSTDLSETRQEGRRMTPIIFDESDSWSSLNLDQFFLQNEDDPYKPTGLTKAQIENLALRSFGENEAFKVCSICITEYTTGNTLCILPCSHEYHDHCIDHWLSEHTTCPICRGPVVDPSEADNSM</sequence>
<evidence type="ECO:0000256" key="1">
    <source>
        <dbReference type="ARBA" id="ARBA00000900"/>
    </source>
</evidence>
<feature type="compositionally biased region" description="Low complexity" evidence="14">
    <location>
        <begin position="650"/>
        <end position="667"/>
    </location>
</feature>
<dbReference type="FunFam" id="3.30.40.10:FF:000054">
    <property type="entry name" value="E3 ubiquitin-protein ligase RLIM isoform X1"/>
    <property type="match status" value="1"/>
</dbReference>
<evidence type="ECO:0000256" key="14">
    <source>
        <dbReference type="SAM" id="MobiDB-lite"/>
    </source>
</evidence>
<dbReference type="Pfam" id="PF25914">
    <property type="entry name" value="RNF6_N"/>
    <property type="match status" value="1"/>
</dbReference>
<dbReference type="InterPro" id="IPR035979">
    <property type="entry name" value="RBD_domain_sf"/>
</dbReference>
<evidence type="ECO:0000256" key="3">
    <source>
        <dbReference type="ARBA" id="ARBA00004906"/>
    </source>
</evidence>
<dbReference type="GO" id="GO:0016567">
    <property type="term" value="P:protein ubiquitination"/>
    <property type="evidence" value="ECO:0007669"/>
    <property type="project" value="TreeGrafter"/>
</dbReference>
<gene>
    <name evidence="17" type="ORF">JEQ12_019831</name>
</gene>
<evidence type="ECO:0000256" key="6">
    <source>
        <dbReference type="ARBA" id="ARBA00022723"/>
    </source>
</evidence>
<protein>
    <recommendedName>
        <fullName evidence="4">RING-type E3 ubiquitin transferase</fullName>
        <ecNumber evidence="4">2.3.2.27</ecNumber>
    </recommendedName>
</protein>
<dbReference type="InterPro" id="IPR013083">
    <property type="entry name" value="Znf_RING/FYVE/PHD"/>
</dbReference>
<evidence type="ECO:0000259" key="15">
    <source>
        <dbReference type="PROSITE" id="PS50089"/>
    </source>
</evidence>
<dbReference type="InterPro" id="IPR058896">
    <property type="entry name" value="RNF6/12_N"/>
</dbReference>
<feature type="compositionally biased region" description="Polar residues" evidence="14">
    <location>
        <begin position="307"/>
        <end position="316"/>
    </location>
</feature>
<evidence type="ECO:0000256" key="9">
    <source>
        <dbReference type="ARBA" id="ARBA00022833"/>
    </source>
</evidence>
<comment type="caution">
    <text evidence="17">The sequence shown here is derived from an EMBL/GenBank/DDBJ whole genome shotgun (WGS) entry which is preliminary data.</text>
</comment>
<keyword evidence="13" id="KW-0694">RNA-binding</keyword>
<feature type="domain" description="RING-type" evidence="15">
    <location>
        <begin position="787"/>
        <end position="828"/>
    </location>
</feature>
<feature type="compositionally biased region" description="Basic and acidic residues" evidence="14">
    <location>
        <begin position="276"/>
        <end position="291"/>
    </location>
</feature>
<dbReference type="PROSITE" id="PS50102">
    <property type="entry name" value="RRM"/>
    <property type="match status" value="1"/>
</dbReference>
<dbReference type="PROSITE" id="PS50089">
    <property type="entry name" value="ZF_RING_2"/>
    <property type="match status" value="1"/>
</dbReference>
<feature type="region of interest" description="Disordered" evidence="14">
    <location>
        <begin position="541"/>
        <end position="577"/>
    </location>
</feature>
<dbReference type="GO" id="GO:0005634">
    <property type="term" value="C:nucleus"/>
    <property type="evidence" value="ECO:0007669"/>
    <property type="project" value="UniProtKB-SubCell"/>
</dbReference>
<keyword evidence="5" id="KW-0808">Transferase</keyword>
<proteinExistence type="inferred from homology"/>
<dbReference type="CDD" id="cd12311">
    <property type="entry name" value="RRM_SRSF2_SRSF8"/>
    <property type="match status" value="1"/>
</dbReference>
<evidence type="ECO:0000259" key="16">
    <source>
        <dbReference type="PROSITE" id="PS50102"/>
    </source>
</evidence>
<comment type="catalytic activity">
    <reaction evidence="1">
        <text>S-ubiquitinyl-[E2 ubiquitin-conjugating enzyme]-L-cysteine + [acceptor protein]-L-lysine = [E2 ubiquitin-conjugating enzyme]-L-cysteine + N(6)-ubiquitinyl-[acceptor protein]-L-lysine.</text>
        <dbReference type="EC" id="2.3.2.27"/>
    </reaction>
</comment>
<feature type="region of interest" description="Disordered" evidence="14">
    <location>
        <begin position="347"/>
        <end position="433"/>
    </location>
</feature>
<dbReference type="SUPFAM" id="SSF54928">
    <property type="entry name" value="RNA-binding domain, RBD"/>
    <property type="match status" value="1"/>
</dbReference>
<dbReference type="InterPro" id="IPR000504">
    <property type="entry name" value="RRM_dom"/>
</dbReference>
<accession>A0A835ZGW7</accession>
<dbReference type="AlphaFoldDB" id="A0A835ZGW7"/>
<feature type="compositionally biased region" description="Polar residues" evidence="14">
    <location>
        <begin position="376"/>
        <end position="394"/>
    </location>
</feature>
<feature type="compositionally biased region" description="Basic and acidic residues" evidence="14">
    <location>
        <begin position="365"/>
        <end position="375"/>
    </location>
</feature>
<dbReference type="Gene3D" id="3.30.40.10">
    <property type="entry name" value="Zinc/RING finger domain, C3HC4 (zinc finger)"/>
    <property type="match status" value="1"/>
</dbReference>
<dbReference type="InterPro" id="IPR012677">
    <property type="entry name" value="Nucleotide-bd_a/b_plait_sf"/>
</dbReference>
<comment type="subcellular location">
    <subcellularLocation>
        <location evidence="2">Nucleus</location>
    </subcellularLocation>
</comment>
<dbReference type="Pfam" id="PF13639">
    <property type="entry name" value="zf-RING_2"/>
    <property type="match status" value="1"/>
</dbReference>
<evidence type="ECO:0000256" key="8">
    <source>
        <dbReference type="ARBA" id="ARBA00022786"/>
    </source>
</evidence>
<feature type="compositionally biased region" description="Polar residues" evidence="14">
    <location>
        <begin position="621"/>
        <end position="638"/>
    </location>
</feature>
<name>A0A835ZGW7_SHEEP</name>
<dbReference type="EC" id="2.3.2.27" evidence="4"/>
<dbReference type="SUPFAM" id="SSF57850">
    <property type="entry name" value="RING/U-box"/>
    <property type="match status" value="1"/>
</dbReference>
<evidence type="ECO:0000256" key="12">
    <source>
        <dbReference type="PROSITE-ProRule" id="PRU00175"/>
    </source>
</evidence>
<evidence type="ECO:0000256" key="10">
    <source>
        <dbReference type="ARBA" id="ARBA00023242"/>
    </source>
</evidence>
<dbReference type="GO" id="GO:0006511">
    <property type="term" value="P:ubiquitin-dependent protein catabolic process"/>
    <property type="evidence" value="ECO:0007669"/>
    <property type="project" value="TreeGrafter"/>
</dbReference>
<dbReference type="EMBL" id="JAEMGP010000027">
    <property type="protein sequence ID" value="KAG5193470.1"/>
    <property type="molecule type" value="Genomic_DNA"/>
</dbReference>
<feature type="region of interest" description="Disordered" evidence="14">
    <location>
        <begin position="687"/>
        <end position="736"/>
    </location>
</feature>
<feature type="compositionally biased region" description="Low complexity" evidence="14">
    <location>
        <begin position="687"/>
        <end position="698"/>
    </location>
</feature>
<evidence type="ECO:0000256" key="11">
    <source>
        <dbReference type="ARBA" id="ARBA00038418"/>
    </source>
</evidence>
<dbReference type="GO" id="GO:0008270">
    <property type="term" value="F:zinc ion binding"/>
    <property type="evidence" value="ECO:0007669"/>
    <property type="project" value="UniProtKB-KW"/>
</dbReference>
<comment type="pathway">
    <text evidence="3">Protein modification; protein ubiquitination.</text>
</comment>
<dbReference type="InterPro" id="IPR051834">
    <property type="entry name" value="RING_finger_E3_ligase"/>
</dbReference>
<feature type="compositionally biased region" description="Basic and acidic residues" evidence="14">
    <location>
        <begin position="715"/>
        <end position="731"/>
    </location>
</feature>
<dbReference type="GO" id="GO:0003723">
    <property type="term" value="F:RNA binding"/>
    <property type="evidence" value="ECO:0007669"/>
    <property type="project" value="UniProtKB-UniRule"/>
</dbReference>
<evidence type="ECO:0000256" key="5">
    <source>
        <dbReference type="ARBA" id="ARBA00022679"/>
    </source>
</evidence>
<evidence type="ECO:0000313" key="18">
    <source>
        <dbReference type="Proteomes" id="UP000664991"/>
    </source>
</evidence>
<feature type="domain" description="RRM" evidence="16">
    <location>
        <begin position="14"/>
        <end position="92"/>
    </location>
</feature>
<keyword evidence="8" id="KW-0833">Ubl conjugation pathway</keyword>
<dbReference type="InterPro" id="IPR001841">
    <property type="entry name" value="Znf_RING"/>
</dbReference>
<dbReference type="PANTHER" id="PTHR45931">
    <property type="entry name" value="SI:CH211-59O9.10"/>
    <property type="match status" value="1"/>
</dbReference>
<keyword evidence="10" id="KW-0539">Nucleus</keyword>
<feature type="compositionally biased region" description="Low complexity" evidence="14">
    <location>
        <begin position="550"/>
        <end position="561"/>
    </location>
</feature>
<dbReference type="PANTHER" id="PTHR45931:SF1">
    <property type="entry name" value="RING-TYPE DOMAIN-CONTAINING PROTEIN"/>
    <property type="match status" value="1"/>
</dbReference>
<dbReference type="SMART" id="SM00360">
    <property type="entry name" value="RRM"/>
    <property type="match status" value="1"/>
</dbReference>
<dbReference type="Pfam" id="PF00076">
    <property type="entry name" value="RRM_1"/>
    <property type="match status" value="1"/>
</dbReference>
<evidence type="ECO:0000256" key="2">
    <source>
        <dbReference type="ARBA" id="ARBA00004123"/>
    </source>
</evidence>
<feature type="region of interest" description="Disordered" evidence="14">
    <location>
        <begin position="276"/>
        <end position="331"/>
    </location>
</feature>
<dbReference type="SMART" id="SM00184">
    <property type="entry name" value="RING"/>
    <property type="match status" value="1"/>
</dbReference>
<dbReference type="GO" id="GO:0061630">
    <property type="term" value="F:ubiquitin protein ligase activity"/>
    <property type="evidence" value="ECO:0007669"/>
    <property type="project" value="UniProtKB-EC"/>
</dbReference>
<dbReference type="Proteomes" id="UP000664991">
    <property type="component" value="Unassembled WGS sequence"/>
</dbReference>
<evidence type="ECO:0000256" key="13">
    <source>
        <dbReference type="PROSITE-ProRule" id="PRU00176"/>
    </source>
</evidence>
<feature type="compositionally biased region" description="Basic and acidic residues" evidence="14">
    <location>
        <begin position="565"/>
        <end position="576"/>
    </location>
</feature>
<keyword evidence="6" id="KW-0479">Metal-binding</keyword>
<feature type="region of interest" description="Disordered" evidence="14">
    <location>
        <begin position="621"/>
        <end position="670"/>
    </location>
</feature>
<dbReference type="GO" id="GO:0060816">
    <property type="term" value="P:random inactivation of X chromosome"/>
    <property type="evidence" value="ECO:0007669"/>
    <property type="project" value="TreeGrafter"/>
</dbReference>
<reference evidence="17 18" key="1">
    <citation type="submission" date="2020-12" db="EMBL/GenBank/DDBJ databases">
        <title>De novo assembly of Tibetan sheep genome.</title>
        <authorList>
            <person name="Li X."/>
        </authorList>
    </citation>
    <scope>NUCLEOTIDE SEQUENCE [LARGE SCALE GENOMIC DNA]</scope>
    <source>
        <tissue evidence="17">Heart</tissue>
    </source>
</reference>
<evidence type="ECO:0000256" key="4">
    <source>
        <dbReference type="ARBA" id="ARBA00012483"/>
    </source>
</evidence>
<comment type="similarity">
    <text evidence="11">Belongs to the RNF12 family.</text>
</comment>
<evidence type="ECO:0000256" key="7">
    <source>
        <dbReference type="ARBA" id="ARBA00022771"/>
    </source>
</evidence>